<evidence type="ECO:0000256" key="4">
    <source>
        <dbReference type="ARBA" id="ARBA00023136"/>
    </source>
</evidence>
<protein>
    <recommendedName>
        <fullName evidence="8">DUF1656 domain-containing protein</fullName>
    </recommendedName>
</protein>
<accession>A0A846MZL0</accession>
<dbReference type="RefSeq" id="WP_167083011.1">
    <property type="nucleotide sequence ID" value="NZ_BAAADC010000001.1"/>
</dbReference>
<dbReference type="InterPro" id="IPR012451">
    <property type="entry name" value="DUF1656"/>
</dbReference>
<evidence type="ECO:0008006" key="8">
    <source>
        <dbReference type="Google" id="ProtNLM"/>
    </source>
</evidence>
<comment type="caution">
    <text evidence="6">The sequence shown here is derived from an EMBL/GenBank/DDBJ whole genome shotgun (WGS) entry which is preliminary data.</text>
</comment>
<sequence length="74" mass="8436">MISDYAVFGVLIHPYMLALIFAILVSRPVCLLINRAGFYRFVWHPGLFDMAVFFLLYGIFVWMFVPGLLSGAFA</sequence>
<dbReference type="Proteomes" id="UP000570514">
    <property type="component" value="Unassembled WGS sequence"/>
</dbReference>
<gene>
    <name evidence="6" type="ORF">FHS83_002194</name>
</gene>
<keyword evidence="1" id="KW-1003">Cell membrane</keyword>
<dbReference type="Pfam" id="PF07869">
    <property type="entry name" value="DUF1656"/>
    <property type="match status" value="1"/>
</dbReference>
<name>A0A846MZL0_9PROT</name>
<feature type="transmembrane region" description="Helical" evidence="5">
    <location>
        <begin position="6"/>
        <end position="25"/>
    </location>
</feature>
<proteinExistence type="predicted"/>
<evidence type="ECO:0000313" key="7">
    <source>
        <dbReference type="Proteomes" id="UP000570514"/>
    </source>
</evidence>
<feature type="transmembrane region" description="Helical" evidence="5">
    <location>
        <begin position="46"/>
        <end position="65"/>
    </location>
</feature>
<dbReference type="EMBL" id="JAASRM010000001">
    <property type="protein sequence ID" value="NIK88876.1"/>
    <property type="molecule type" value="Genomic_DNA"/>
</dbReference>
<evidence type="ECO:0000256" key="2">
    <source>
        <dbReference type="ARBA" id="ARBA00022692"/>
    </source>
</evidence>
<evidence type="ECO:0000256" key="5">
    <source>
        <dbReference type="SAM" id="Phobius"/>
    </source>
</evidence>
<evidence type="ECO:0000256" key="1">
    <source>
        <dbReference type="ARBA" id="ARBA00022475"/>
    </source>
</evidence>
<organism evidence="6 7">
    <name type="scientific">Rhizomicrobium palustre</name>
    <dbReference type="NCBI Taxonomy" id="189966"/>
    <lineage>
        <taxon>Bacteria</taxon>
        <taxon>Pseudomonadati</taxon>
        <taxon>Pseudomonadota</taxon>
        <taxon>Alphaproteobacteria</taxon>
        <taxon>Micropepsales</taxon>
        <taxon>Micropepsaceae</taxon>
        <taxon>Rhizomicrobium</taxon>
    </lineage>
</organism>
<reference evidence="6 7" key="1">
    <citation type="submission" date="2020-03" db="EMBL/GenBank/DDBJ databases">
        <title>Genomic Encyclopedia of Type Strains, Phase IV (KMG-IV): sequencing the most valuable type-strain genomes for metagenomic binning, comparative biology and taxonomic classification.</title>
        <authorList>
            <person name="Goeker M."/>
        </authorList>
    </citation>
    <scope>NUCLEOTIDE SEQUENCE [LARGE SCALE GENOMIC DNA]</scope>
    <source>
        <strain evidence="6 7">DSM 19867</strain>
    </source>
</reference>
<dbReference type="AlphaFoldDB" id="A0A846MZL0"/>
<keyword evidence="4 5" id="KW-0472">Membrane</keyword>
<keyword evidence="2 5" id="KW-0812">Transmembrane</keyword>
<keyword evidence="3 5" id="KW-1133">Transmembrane helix</keyword>
<evidence type="ECO:0000313" key="6">
    <source>
        <dbReference type="EMBL" id="NIK88876.1"/>
    </source>
</evidence>
<evidence type="ECO:0000256" key="3">
    <source>
        <dbReference type="ARBA" id="ARBA00022989"/>
    </source>
</evidence>
<keyword evidence="7" id="KW-1185">Reference proteome</keyword>